<dbReference type="RefSeq" id="WP_167519697.1">
    <property type="nucleotide sequence ID" value="NZ_WMJZ01000058.1"/>
</dbReference>
<keyword evidence="1" id="KW-0732">Signal</keyword>
<dbReference type="InterPro" id="IPR038706">
    <property type="entry name" value="Type_VI_SciN-like_sf"/>
</dbReference>
<dbReference type="PANTHER" id="PTHR37625:SF4">
    <property type="entry name" value="OUTER MEMBRANE LIPOPROTEIN"/>
    <property type="match status" value="1"/>
</dbReference>
<organism evidence="2 3">
    <name type="scientific">Intestinirhabdus alba</name>
    <dbReference type="NCBI Taxonomy" id="2899544"/>
    <lineage>
        <taxon>Bacteria</taxon>
        <taxon>Pseudomonadati</taxon>
        <taxon>Pseudomonadota</taxon>
        <taxon>Gammaproteobacteria</taxon>
        <taxon>Enterobacterales</taxon>
        <taxon>Enterobacteriaceae</taxon>
        <taxon>Intestinirhabdus</taxon>
    </lineage>
</organism>
<feature type="signal peptide" evidence="1">
    <location>
        <begin position="1"/>
        <end position="18"/>
    </location>
</feature>
<dbReference type="NCBIfam" id="TIGR03352">
    <property type="entry name" value="VI_chp_3"/>
    <property type="match status" value="1"/>
</dbReference>
<evidence type="ECO:0000313" key="2">
    <source>
        <dbReference type="EMBL" id="MTH48777.1"/>
    </source>
</evidence>
<keyword evidence="2" id="KW-0449">Lipoprotein</keyword>
<evidence type="ECO:0000256" key="1">
    <source>
        <dbReference type="SAM" id="SignalP"/>
    </source>
</evidence>
<comment type="caution">
    <text evidence="2">The sequence shown here is derived from an EMBL/GenBank/DDBJ whole genome shotgun (WGS) entry which is preliminary data.</text>
</comment>
<dbReference type="Proteomes" id="UP000477739">
    <property type="component" value="Unassembled WGS sequence"/>
</dbReference>
<dbReference type="Gene3D" id="2.60.40.4150">
    <property type="entry name" value="Type VI secretion system, lipoprotein SciN"/>
    <property type="match status" value="1"/>
</dbReference>
<dbReference type="InterPro" id="IPR017734">
    <property type="entry name" value="T6SS_SciN"/>
</dbReference>
<dbReference type="PANTHER" id="PTHR37625">
    <property type="entry name" value="OUTER MEMBRANE LIPOPROTEIN-RELATED"/>
    <property type="match status" value="1"/>
</dbReference>
<proteinExistence type="predicted"/>
<keyword evidence="3" id="KW-1185">Reference proteome</keyword>
<reference evidence="2 3" key="1">
    <citation type="submission" date="2019-11" db="EMBL/GenBank/DDBJ databases">
        <title>Escherichia alba sp. nov. isolated from the gut of plastic-eating superworms Zophobas atratus.</title>
        <authorList>
            <person name="Yang Y."/>
        </authorList>
    </citation>
    <scope>NUCLEOTIDE SEQUENCE [LARGE SCALE GENOMIC DNA]</scope>
    <source>
        <strain evidence="3">BIT-B35</strain>
    </source>
</reference>
<sequence>MLSTNLTKYRLWLLPALAFGLAGCGLTQSVTEGTKSAFNSVFYKTITTLHLDFTAREALNIDTRENNSLSVPVVVRIYQLKNRKVFDKITYQQLLTEGDSLLKEDVLASREVVLRPGGDASLDMPMESEAKFVAVVGLFRNPDIDKEGWKQVLEREELDPDRPRVLQAGNNVLTLLPPGAK</sequence>
<accession>A0A6L6IS53</accession>
<name>A0A6L6IS53_9ENTR</name>
<dbReference type="Pfam" id="PF12790">
    <property type="entry name" value="T6SS-SciN"/>
    <property type="match status" value="1"/>
</dbReference>
<feature type="chain" id="PRO_5026718473" evidence="1">
    <location>
        <begin position="19"/>
        <end position="181"/>
    </location>
</feature>
<dbReference type="AlphaFoldDB" id="A0A6L6IS53"/>
<dbReference type="EMBL" id="WMJZ01000058">
    <property type="protein sequence ID" value="MTH48777.1"/>
    <property type="molecule type" value="Genomic_DNA"/>
</dbReference>
<protein>
    <submittedName>
        <fullName evidence="2">Type VI secretion system lipoprotein TssJ</fullName>
    </submittedName>
</protein>
<evidence type="ECO:0000313" key="3">
    <source>
        <dbReference type="Proteomes" id="UP000477739"/>
    </source>
</evidence>
<gene>
    <name evidence="2" type="primary">tssJ</name>
    <name evidence="2" type="ORF">GJV78_21565</name>
</gene>